<organism evidence="1 2">
    <name type="scientific">Microbacterium nanhaiense</name>
    <dbReference type="NCBI Taxonomy" id="1301026"/>
    <lineage>
        <taxon>Bacteria</taxon>
        <taxon>Bacillati</taxon>
        <taxon>Actinomycetota</taxon>
        <taxon>Actinomycetes</taxon>
        <taxon>Micrococcales</taxon>
        <taxon>Microbacteriaceae</taxon>
        <taxon>Microbacterium</taxon>
    </lineage>
</organism>
<comment type="caution">
    <text evidence="1">The sequence shown here is derived from an EMBL/GenBank/DDBJ whole genome shotgun (WGS) entry which is preliminary data.</text>
</comment>
<keyword evidence="2" id="KW-1185">Reference proteome</keyword>
<dbReference type="EMBL" id="BMMQ01000007">
    <property type="protein sequence ID" value="GGO65389.1"/>
    <property type="molecule type" value="Genomic_DNA"/>
</dbReference>
<protein>
    <submittedName>
        <fullName evidence="1">Uncharacterized protein</fullName>
    </submittedName>
</protein>
<name>A0ABQ2N3I2_9MICO</name>
<dbReference type="Proteomes" id="UP000638043">
    <property type="component" value="Unassembled WGS sequence"/>
</dbReference>
<accession>A0ABQ2N3I2</accession>
<evidence type="ECO:0000313" key="2">
    <source>
        <dbReference type="Proteomes" id="UP000638043"/>
    </source>
</evidence>
<evidence type="ECO:0000313" key="1">
    <source>
        <dbReference type="EMBL" id="GGO65389.1"/>
    </source>
</evidence>
<proteinExistence type="predicted"/>
<gene>
    <name evidence="1" type="ORF">GCM10010910_22430</name>
</gene>
<sequence>MYRAAIDVRAARGVLLEAEGQMQWRSRAAEQFAARADEVVAGSEGLANRCDIAADTLLAIGNYLAER</sequence>
<reference evidence="2" key="1">
    <citation type="journal article" date="2019" name="Int. J. Syst. Evol. Microbiol.">
        <title>The Global Catalogue of Microorganisms (GCM) 10K type strain sequencing project: providing services to taxonomists for standard genome sequencing and annotation.</title>
        <authorList>
            <consortium name="The Broad Institute Genomics Platform"/>
            <consortium name="The Broad Institute Genome Sequencing Center for Infectious Disease"/>
            <person name="Wu L."/>
            <person name="Ma J."/>
        </authorList>
    </citation>
    <scope>NUCLEOTIDE SEQUENCE [LARGE SCALE GENOMIC DNA]</scope>
    <source>
        <strain evidence="2">CGMCC 4.7181</strain>
    </source>
</reference>